<reference evidence="3 4" key="1">
    <citation type="submission" date="2016-12" db="EMBL/GenBank/DDBJ databases">
        <authorList>
            <person name="Song W.-J."/>
            <person name="Kurnit D.M."/>
        </authorList>
    </citation>
    <scope>NUCLEOTIDE SEQUENCE [LARGE SCALE GENOMIC DNA]</scope>
    <source>
        <strain evidence="3 4">CECT 9026</strain>
    </source>
</reference>
<dbReference type="OrthoDB" id="8114804at2"/>
<evidence type="ECO:0000313" key="4">
    <source>
        <dbReference type="Proteomes" id="UP000184774"/>
    </source>
</evidence>
<feature type="transmembrane region" description="Helical" evidence="1">
    <location>
        <begin position="12"/>
        <end position="31"/>
    </location>
</feature>
<dbReference type="Proteomes" id="UP000184774">
    <property type="component" value="Unassembled WGS sequence"/>
</dbReference>
<keyword evidence="1" id="KW-0472">Membrane</keyword>
<feature type="transmembrane region" description="Helical" evidence="1">
    <location>
        <begin position="157"/>
        <end position="181"/>
    </location>
</feature>
<keyword evidence="1" id="KW-1133">Transmembrane helix</keyword>
<keyword evidence="1" id="KW-0812">Transmembrane</keyword>
<name>A0A1N6M523_9VIBR</name>
<evidence type="ECO:0000313" key="3">
    <source>
        <dbReference type="EMBL" id="SIO94522.1"/>
    </source>
</evidence>
<evidence type="ECO:0000256" key="1">
    <source>
        <dbReference type="SAM" id="Phobius"/>
    </source>
</evidence>
<reference evidence="2" key="2">
    <citation type="submission" date="2019-11" db="EMBL/GenBank/DDBJ databases">
        <authorList>
            <person name="January G."/>
            <person name="Bunk B."/>
        </authorList>
    </citation>
    <scope>NUCLEOTIDE SEQUENCE</scope>
    <source>
        <strain evidence="2">3.6</strain>
    </source>
</reference>
<evidence type="ECO:0000313" key="5">
    <source>
        <dbReference type="Proteomes" id="UP000515264"/>
    </source>
</evidence>
<keyword evidence="5" id="KW-1185">Reference proteome</keyword>
<proteinExistence type="predicted"/>
<protein>
    <submittedName>
        <fullName evidence="3">EamA-like transporter family protein</fullName>
    </submittedName>
</protein>
<dbReference type="AlphaFoldDB" id="A0A1N6M523"/>
<dbReference type="EMBL" id="FSSB01000014">
    <property type="protein sequence ID" value="SIO94522.1"/>
    <property type="molecule type" value="Genomic_DNA"/>
</dbReference>
<feature type="transmembrane region" description="Helical" evidence="1">
    <location>
        <begin position="223"/>
        <end position="242"/>
    </location>
</feature>
<feature type="transmembrane region" description="Helical" evidence="1">
    <location>
        <begin position="193"/>
        <end position="211"/>
    </location>
</feature>
<dbReference type="RefSeq" id="WP_074373064.1">
    <property type="nucleotide sequence ID" value="NZ_AP024908.1"/>
</dbReference>
<feature type="transmembrane region" description="Helical" evidence="1">
    <location>
        <begin position="128"/>
        <end position="145"/>
    </location>
</feature>
<feature type="transmembrane region" description="Helical" evidence="1">
    <location>
        <begin position="97"/>
        <end position="116"/>
    </location>
</feature>
<dbReference type="Proteomes" id="UP000515264">
    <property type="component" value="Chromosome 2"/>
</dbReference>
<feature type="transmembrane region" description="Helical" evidence="1">
    <location>
        <begin position="37"/>
        <end position="58"/>
    </location>
</feature>
<sequence>MNNDSKTTGQYFILGYCILGSAIDVLLSGLLQSVALFVLLFWTFSCTWLGFVLVTLTISPVKFSNLIKSYKLIILLNISTLGSWVGLFIGLKWTEPSIMVAIIFALCPIISVLVELVTGKSIDSKNTVITVMLAIIVTMLVMLAVESTRSNVFHSDLTFTLMLSFVCILTSACLVMGTYIAKKLSKMSFKAESIQSFRFPLLICVCYLLLPTPESLTEVQPSFWAYLPIIVVLGNILPLWMLQKGIERTSVIKTNIIINITPCITFLLELFDSTIEYNNMKLAVLVLLLLVMLINNDDIYIFIRDKIKQVPKRIMN</sequence>
<reference evidence="2 5" key="3">
    <citation type="journal article" date="2020" name="J. Nat. Prod.">
        <title>Genomics-Metabolomics Profiling Disclosed Marine Vibrio spartinae 3.6 as a Producer of a New Branched Side Chain Prodigiosin.</title>
        <authorList>
            <person name="Vitale G.A."/>
            <person name="Sciarretta M."/>
            <person name="Palma Esposito F."/>
            <person name="January G.G."/>
            <person name="Giaccio M."/>
            <person name="Bunk B."/>
            <person name="Sproer C."/>
            <person name="Bajerski F."/>
            <person name="Power D."/>
            <person name="Festa C."/>
            <person name="Monti M.C."/>
            <person name="D'Auria M.V."/>
            <person name="de Pascale D."/>
        </authorList>
    </citation>
    <scope>NUCLEOTIDE SEQUENCE [LARGE SCALE GENOMIC DNA]</scope>
    <source>
        <strain evidence="2 5">3.6</strain>
    </source>
</reference>
<dbReference type="EMBL" id="CP046269">
    <property type="protein sequence ID" value="QMV16706.1"/>
    <property type="molecule type" value="Genomic_DNA"/>
</dbReference>
<feature type="transmembrane region" description="Helical" evidence="1">
    <location>
        <begin position="70"/>
        <end position="91"/>
    </location>
</feature>
<evidence type="ECO:0000313" key="2">
    <source>
        <dbReference type="EMBL" id="QMV16706.1"/>
    </source>
</evidence>
<gene>
    <name evidence="3" type="ORF">VSP9026_02227</name>
    <name evidence="2" type="ORF">Vspart_04111</name>
</gene>
<feature type="transmembrane region" description="Helical" evidence="1">
    <location>
        <begin position="283"/>
        <end position="303"/>
    </location>
</feature>
<feature type="transmembrane region" description="Helical" evidence="1">
    <location>
        <begin position="254"/>
        <end position="271"/>
    </location>
</feature>
<accession>A0A1N6M523</accession>
<organism evidence="3 4">
    <name type="scientific">Vibrio spartinae</name>
    <dbReference type="NCBI Taxonomy" id="1918945"/>
    <lineage>
        <taxon>Bacteria</taxon>
        <taxon>Pseudomonadati</taxon>
        <taxon>Pseudomonadota</taxon>
        <taxon>Gammaproteobacteria</taxon>
        <taxon>Vibrionales</taxon>
        <taxon>Vibrionaceae</taxon>
        <taxon>Vibrio</taxon>
    </lineage>
</organism>